<keyword evidence="6" id="KW-0799">Topoisomerase</keyword>
<evidence type="ECO:0000256" key="3">
    <source>
        <dbReference type="ARBA" id="ARBA00012891"/>
    </source>
</evidence>
<evidence type="ECO:0000256" key="7">
    <source>
        <dbReference type="ARBA" id="ARBA00023125"/>
    </source>
</evidence>
<evidence type="ECO:0000259" key="15">
    <source>
        <dbReference type="PROSITE" id="PS50880"/>
    </source>
</evidence>
<evidence type="ECO:0000256" key="13">
    <source>
        <dbReference type="ARBA" id="ARBA00053060"/>
    </source>
</evidence>
<dbReference type="GO" id="GO:0003677">
    <property type="term" value="F:DNA binding"/>
    <property type="evidence" value="ECO:0007669"/>
    <property type="project" value="UniProtKB-KW"/>
</dbReference>
<dbReference type="EC" id="5.6.2.1" evidence="3"/>
<dbReference type="PROSITE" id="PS00396">
    <property type="entry name" value="TOPO_IA_1"/>
    <property type="match status" value="1"/>
</dbReference>
<dbReference type="PROSITE" id="PS52039">
    <property type="entry name" value="TOPO_IA_2"/>
    <property type="match status" value="1"/>
</dbReference>
<evidence type="ECO:0000256" key="12">
    <source>
        <dbReference type="ARBA" id="ARBA00032877"/>
    </source>
</evidence>
<dbReference type="AlphaFoldDB" id="A0A2K4YHT4"/>
<feature type="non-terminal residue" evidence="17">
    <location>
        <position position="1"/>
    </location>
</feature>
<comment type="caution">
    <text evidence="17">The sequence shown here is derived from an EMBL/GenBank/DDBJ whole genome shotgun (WGS) entry which is preliminary data.</text>
</comment>
<feature type="compositionally biased region" description="Basic and acidic residues" evidence="14">
    <location>
        <begin position="894"/>
        <end position="916"/>
    </location>
</feature>
<evidence type="ECO:0000256" key="9">
    <source>
        <dbReference type="ARBA" id="ARBA00030003"/>
    </source>
</evidence>
<keyword evidence="4" id="KW-0479">Metal-binding</keyword>
<comment type="similarity">
    <text evidence="2">Belongs to the type IA topoisomerase family.</text>
</comment>
<dbReference type="GO" id="GO:0003917">
    <property type="term" value="F:DNA topoisomerase type I (single strand cut, ATP-independent) activity"/>
    <property type="evidence" value="ECO:0007669"/>
    <property type="project" value="UniProtKB-EC"/>
</dbReference>
<feature type="region of interest" description="Disordered" evidence="14">
    <location>
        <begin position="728"/>
        <end position="771"/>
    </location>
</feature>
<evidence type="ECO:0000256" key="8">
    <source>
        <dbReference type="ARBA" id="ARBA00023235"/>
    </source>
</evidence>
<evidence type="ECO:0000313" key="17">
    <source>
        <dbReference type="EMBL" id="SOX56351.1"/>
    </source>
</evidence>
<comment type="catalytic activity">
    <reaction evidence="1">
        <text>ATP-independent breakage of single-stranded DNA, followed by passage and rejoining.</text>
        <dbReference type="EC" id="5.6.2.1"/>
    </reaction>
</comment>
<dbReference type="GO" id="GO:0046872">
    <property type="term" value="F:metal ion binding"/>
    <property type="evidence" value="ECO:0007669"/>
    <property type="project" value="UniProtKB-KW"/>
</dbReference>
<dbReference type="Gene3D" id="1.10.460.10">
    <property type="entry name" value="Topoisomerase I, domain 2"/>
    <property type="match status" value="1"/>
</dbReference>
<dbReference type="PANTHER" id="PTHR42785">
    <property type="entry name" value="DNA TOPOISOMERASE, TYPE IA, CORE"/>
    <property type="match status" value="1"/>
</dbReference>
<dbReference type="SMART" id="SM00436">
    <property type="entry name" value="TOP1Bc"/>
    <property type="match status" value="1"/>
</dbReference>
<evidence type="ECO:0000256" key="4">
    <source>
        <dbReference type="ARBA" id="ARBA00022723"/>
    </source>
</evidence>
<feature type="domain" description="Toprim" evidence="15">
    <location>
        <begin position="17"/>
        <end position="141"/>
    </location>
</feature>
<dbReference type="NCBIfam" id="TIGR01051">
    <property type="entry name" value="topA_bact"/>
    <property type="match status" value="1"/>
</dbReference>
<gene>
    <name evidence="17" type="ORF">MAAFP003_5053</name>
</gene>
<dbReference type="Pfam" id="PF01751">
    <property type="entry name" value="Toprim"/>
    <property type="match status" value="1"/>
</dbReference>
<dbReference type="FunFam" id="1.10.290.10:FF:000002">
    <property type="entry name" value="DNA topoisomerase 1"/>
    <property type="match status" value="1"/>
</dbReference>
<evidence type="ECO:0000256" key="2">
    <source>
        <dbReference type="ARBA" id="ARBA00009446"/>
    </source>
</evidence>
<dbReference type="Gene3D" id="1.10.290.10">
    <property type="entry name" value="Topoisomerase I, domain 4"/>
    <property type="match status" value="1"/>
</dbReference>
<proteinExistence type="inferred from homology"/>
<dbReference type="CDD" id="cd00186">
    <property type="entry name" value="TOP1Ac"/>
    <property type="match status" value="1"/>
</dbReference>
<evidence type="ECO:0000256" key="5">
    <source>
        <dbReference type="ARBA" id="ARBA00022842"/>
    </source>
</evidence>
<dbReference type="InterPro" id="IPR025589">
    <property type="entry name" value="Toprim_C_rpt"/>
</dbReference>
<dbReference type="Proteomes" id="UP000236318">
    <property type="component" value="Unassembled WGS sequence"/>
</dbReference>
<dbReference type="Gene3D" id="3.40.50.140">
    <property type="match status" value="1"/>
</dbReference>
<dbReference type="GO" id="GO:0006265">
    <property type="term" value="P:DNA topological change"/>
    <property type="evidence" value="ECO:0007669"/>
    <property type="project" value="InterPro"/>
</dbReference>
<accession>A0A2K4YHT4</accession>
<keyword evidence="8" id="KW-0413">Isomerase</keyword>
<dbReference type="EMBL" id="FXEG02000005">
    <property type="protein sequence ID" value="SOX56351.1"/>
    <property type="molecule type" value="Genomic_DNA"/>
</dbReference>
<dbReference type="InterPro" id="IPR003601">
    <property type="entry name" value="Topo_IA_2"/>
</dbReference>
<organism evidence="17 18">
    <name type="scientific">Mycobacterium ahvazicum</name>
    <dbReference type="NCBI Taxonomy" id="1964395"/>
    <lineage>
        <taxon>Bacteria</taxon>
        <taxon>Bacillati</taxon>
        <taxon>Actinomycetota</taxon>
        <taxon>Actinomycetes</taxon>
        <taxon>Mycobacteriales</taxon>
        <taxon>Mycobacteriaceae</taxon>
        <taxon>Mycobacterium</taxon>
        <taxon>Mycobacterium simiae complex</taxon>
    </lineage>
</organism>
<dbReference type="InterPro" id="IPR028612">
    <property type="entry name" value="Topoisom_1_IA"/>
</dbReference>
<reference evidence="17" key="1">
    <citation type="submission" date="2018-01" db="EMBL/GenBank/DDBJ databases">
        <authorList>
            <consortium name="Urmite Genomes"/>
        </authorList>
    </citation>
    <scope>NUCLEOTIDE SEQUENCE [LARGE SCALE GENOMIC DNA]</scope>
    <source>
        <strain evidence="17">AFP003</strain>
    </source>
</reference>
<dbReference type="SMART" id="SM00437">
    <property type="entry name" value="TOP1Ac"/>
    <property type="match status" value="1"/>
</dbReference>
<dbReference type="InterPro" id="IPR000380">
    <property type="entry name" value="Topo_IA"/>
</dbReference>
<keyword evidence="5" id="KW-0460">Magnesium</keyword>
<feature type="domain" description="Topo IA-type catalytic" evidence="16">
    <location>
        <begin position="156"/>
        <end position="623"/>
    </location>
</feature>
<keyword evidence="18" id="KW-1185">Reference proteome</keyword>
<protein>
    <recommendedName>
        <fullName evidence="3">DNA topoisomerase</fullName>
        <ecNumber evidence="3">5.6.2.1</ecNumber>
    </recommendedName>
    <alternativeName>
        <fullName evidence="12">Omega-protein</fullName>
    </alternativeName>
    <alternativeName>
        <fullName evidence="11">Relaxing enzyme</fullName>
    </alternativeName>
    <alternativeName>
        <fullName evidence="9">Swivelase</fullName>
    </alternativeName>
    <alternativeName>
        <fullName evidence="10">Untwisting enzyme</fullName>
    </alternativeName>
</protein>
<sequence length="940" mass="102875">VADPTTGRDSSGNGSRRRLVIVESPTKARKLAGYLGSTYIVESSRGHIRDLPRAAADVPAKFKSEPWARLGVNVDADFEPLYIISPEKKSTVTELKGLLKDVDELYLATDGDREGEAIAWHLMETLKPRIPVKRMVFHEITEPAILEAAQNPRDLDIDLVDAQETRRILDRLYGYEVSPVLWKKVAPRLSAGRVQSVATRIIVQRERDRMAFRSAAYWDIVAQLDASVSDANAQPPTFTARLTSVDGLRVATGRDFDSLGALRNRGVGGTPEVTVLNEAQATQLATGLRGAQLSVASVEEKPYTRRPYAPFMTSTLQQEAGRKLRFSSERTMSIAQRLYENGYITYMRTDSTTLSQSAINAARTQASQLYGDEYVSPSPRQYTRKVKNAQEAHEAIRPAGETFATPDAVRRELDGDEFRLYELIWQRTVASQMADARGTTLSLRIAGTARNQGPEGDQPVVFSASGRTITFAGFLKAYVETVDELAGGEADDAERRLPQLTEGQRLAALELTPDGHATSPPARFTEASLIKTLEELGIGRPSTYTSIIKTIQDRGYVHKKGSALVPSWVAFAVTGLLEQHFGRLVDYDFTAAMEDELDAIASGSEQRTNWLNNFYFGGDHGVQDSVARAGGLKKLVGVNLEGIDAREVNSIKLFDDSEGRPVYVRVGKNGPYLERTVAGEDGETKPQRANLNDSLTPDELTLEVAEQLFATPQEGRSLGVDPETGHEILAKDGRYGPYVTEVLPEPPPEDGDAAPAKKGKKPTGPKPRTGSLLRTMDLQTVTLEDALKLLSLPRVVGVDPASGEEITAQNGRYGPYLKRGTDSRSLATEEQMFTITLDEALKIYAEPKRRGRQAASAPPLRELGNDPASGKPMVVKDGRFGPYVTDGETNASLRKGDDVLSITDERAAELLADRRARGPAKRPAKKSTRKAPAKKAAKRS</sequence>
<dbReference type="PROSITE" id="PS50880">
    <property type="entry name" value="TOPRIM"/>
    <property type="match status" value="1"/>
</dbReference>
<dbReference type="InterPro" id="IPR003602">
    <property type="entry name" value="Topo_IA_DNA-bd_dom"/>
</dbReference>
<evidence type="ECO:0000256" key="6">
    <source>
        <dbReference type="ARBA" id="ARBA00023029"/>
    </source>
</evidence>
<dbReference type="InterPro" id="IPR013825">
    <property type="entry name" value="Topo_IA_cen_sub2"/>
</dbReference>
<dbReference type="FunFam" id="3.40.50.140:FF:000001">
    <property type="entry name" value="DNA topoisomerase 1"/>
    <property type="match status" value="1"/>
</dbReference>
<name>A0A2K4YHT4_9MYCO</name>
<dbReference type="PANTHER" id="PTHR42785:SF1">
    <property type="entry name" value="DNA TOPOISOMERASE"/>
    <property type="match status" value="1"/>
</dbReference>
<dbReference type="CDD" id="cd03363">
    <property type="entry name" value="TOPRIM_TopoIA_TopoI"/>
    <property type="match status" value="1"/>
</dbReference>
<dbReference type="InterPro" id="IPR013824">
    <property type="entry name" value="Topo_IA_cen_sub1"/>
</dbReference>
<evidence type="ECO:0000256" key="10">
    <source>
        <dbReference type="ARBA" id="ARBA00031985"/>
    </source>
</evidence>
<dbReference type="Gene3D" id="2.70.20.10">
    <property type="entry name" value="Topoisomerase I, domain 3"/>
    <property type="match status" value="1"/>
</dbReference>
<dbReference type="Pfam" id="PF13368">
    <property type="entry name" value="Toprim_C_rpt"/>
    <property type="match status" value="4"/>
</dbReference>
<dbReference type="InterPro" id="IPR013826">
    <property type="entry name" value="Topo_IA_cen_sub3"/>
</dbReference>
<dbReference type="HAMAP" id="MF_00952">
    <property type="entry name" value="Topoisom_1_prok"/>
    <property type="match status" value="1"/>
</dbReference>
<dbReference type="SMART" id="SM00493">
    <property type="entry name" value="TOPRIM"/>
    <property type="match status" value="1"/>
</dbReference>
<feature type="compositionally biased region" description="Basic residues" evidence="14">
    <location>
        <begin position="917"/>
        <end position="940"/>
    </location>
</feature>
<feature type="region of interest" description="Disordered" evidence="14">
    <location>
        <begin position="848"/>
        <end position="940"/>
    </location>
</feature>
<comment type="function">
    <text evidence="13">Releases the supercoiling and torsional tension of DNA, which is introduced during the DNA replication and transcription, by transiently cleaving and rejoining one strand of the DNA duplex. Introduces a single-strand break via transesterification at a target site in duplex DNA. The scissile phosphodiester is attacked by the catalytic tyrosine of the enzyme, resulting in the formation of a DNA-(5'-phosphotyrosyl)-enzyme intermediate and the expulsion of a 3'-OH DNA strand. The free DNA strand then undergoes passage around the unbroken strand, thus removing DNA supercoils. Finally, in the religation step, the DNA 3'-OH attacks the covalent intermediate to expel the active-site tyrosine and restore the DNA phosphodiester backbone.</text>
</comment>
<dbReference type="InterPro" id="IPR005733">
    <property type="entry name" value="TopoI_bac-type"/>
</dbReference>
<evidence type="ECO:0000256" key="14">
    <source>
        <dbReference type="SAM" id="MobiDB-lite"/>
    </source>
</evidence>
<dbReference type="InterPro" id="IPR034149">
    <property type="entry name" value="TOPRIM_TopoI"/>
</dbReference>
<dbReference type="Pfam" id="PF01131">
    <property type="entry name" value="Topoisom_bac"/>
    <property type="match status" value="1"/>
</dbReference>
<evidence type="ECO:0000256" key="1">
    <source>
        <dbReference type="ARBA" id="ARBA00000213"/>
    </source>
</evidence>
<dbReference type="InterPro" id="IPR006171">
    <property type="entry name" value="TOPRIM_dom"/>
</dbReference>
<dbReference type="InterPro" id="IPR023405">
    <property type="entry name" value="Topo_IA_core_domain"/>
</dbReference>
<evidence type="ECO:0000313" key="18">
    <source>
        <dbReference type="Proteomes" id="UP000236318"/>
    </source>
</evidence>
<dbReference type="InterPro" id="IPR023406">
    <property type="entry name" value="Topo_IA_AS"/>
</dbReference>
<dbReference type="PRINTS" id="PR00417">
    <property type="entry name" value="PRTPISMRASEI"/>
</dbReference>
<dbReference type="InterPro" id="IPR013497">
    <property type="entry name" value="Topo_IA_cen"/>
</dbReference>
<evidence type="ECO:0000256" key="11">
    <source>
        <dbReference type="ARBA" id="ARBA00032235"/>
    </source>
</evidence>
<dbReference type="SUPFAM" id="SSF56712">
    <property type="entry name" value="Prokaryotic type I DNA topoisomerase"/>
    <property type="match status" value="1"/>
</dbReference>
<keyword evidence="7" id="KW-0238">DNA-binding</keyword>
<evidence type="ECO:0000259" key="16">
    <source>
        <dbReference type="PROSITE" id="PS52039"/>
    </source>
</evidence>